<dbReference type="OrthoDB" id="9779554at2"/>
<protein>
    <recommendedName>
        <fullName evidence="6">Phosphate transporter</fullName>
    </recommendedName>
</protein>
<keyword evidence="3 6" id="KW-0812">Transmembrane</keyword>
<evidence type="ECO:0000313" key="7">
    <source>
        <dbReference type="EMBL" id="OIQ49404.1"/>
    </source>
</evidence>
<keyword evidence="4 6" id="KW-1133">Transmembrane helix</keyword>
<dbReference type="Pfam" id="PF01384">
    <property type="entry name" value="PHO4"/>
    <property type="match status" value="1"/>
</dbReference>
<evidence type="ECO:0000256" key="5">
    <source>
        <dbReference type="ARBA" id="ARBA00023136"/>
    </source>
</evidence>
<evidence type="ECO:0000256" key="6">
    <source>
        <dbReference type="RuleBase" id="RU363058"/>
    </source>
</evidence>
<keyword evidence="2 6" id="KW-0813">Transport</keyword>
<dbReference type="GO" id="GO:0005315">
    <property type="term" value="F:phosphate transmembrane transporter activity"/>
    <property type="evidence" value="ECO:0007669"/>
    <property type="project" value="InterPro"/>
</dbReference>
<dbReference type="PANTHER" id="PTHR11101">
    <property type="entry name" value="PHOSPHATE TRANSPORTER"/>
    <property type="match status" value="1"/>
</dbReference>
<evidence type="ECO:0000256" key="3">
    <source>
        <dbReference type="ARBA" id="ARBA00022692"/>
    </source>
</evidence>
<accession>A0A1J5MU64</accession>
<dbReference type="EMBL" id="LKAQ01000004">
    <property type="protein sequence ID" value="OIQ49404.1"/>
    <property type="molecule type" value="Genomic_DNA"/>
</dbReference>
<dbReference type="PANTHER" id="PTHR11101:SF80">
    <property type="entry name" value="PHOSPHATE TRANSPORTER"/>
    <property type="match status" value="1"/>
</dbReference>
<proteinExistence type="inferred from homology"/>
<dbReference type="GO" id="GO:0016020">
    <property type="term" value="C:membrane"/>
    <property type="evidence" value="ECO:0007669"/>
    <property type="project" value="UniProtKB-SubCell"/>
</dbReference>
<feature type="transmembrane region" description="Helical" evidence="6">
    <location>
        <begin position="209"/>
        <end position="227"/>
    </location>
</feature>
<feature type="transmembrane region" description="Helical" evidence="6">
    <location>
        <begin position="141"/>
        <end position="159"/>
    </location>
</feature>
<feature type="transmembrane region" description="Helical" evidence="6">
    <location>
        <begin position="6"/>
        <end position="24"/>
    </location>
</feature>
<keyword evidence="8" id="KW-1185">Reference proteome</keyword>
<evidence type="ECO:0000256" key="1">
    <source>
        <dbReference type="ARBA" id="ARBA00004141"/>
    </source>
</evidence>
<feature type="transmembrane region" description="Helical" evidence="6">
    <location>
        <begin position="294"/>
        <end position="313"/>
    </location>
</feature>
<evidence type="ECO:0000256" key="2">
    <source>
        <dbReference type="ARBA" id="ARBA00022448"/>
    </source>
</evidence>
<organism evidence="7 8">
    <name type="scientific">Pseudodesulfovibrio hydrargyri</name>
    <dbReference type="NCBI Taxonomy" id="2125990"/>
    <lineage>
        <taxon>Bacteria</taxon>
        <taxon>Pseudomonadati</taxon>
        <taxon>Thermodesulfobacteriota</taxon>
        <taxon>Desulfovibrionia</taxon>
        <taxon>Desulfovibrionales</taxon>
        <taxon>Desulfovibrionaceae</taxon>
    </lineage>
</organism>
<comment type="similarity">
    <text evidence="6">Belongs to the inorganic phosphate transporter (PiT) (TC 2.A.20) family.</text>
</comment>
<dbReference type="AlphaFoldDB" id="A0A1J5MU64"/>
<keyword evidence="5 6" id="KW-0472">Membrane</keyword>
<dbReference type="GO" id="GO:0035435">
    <property type="term" value="P:phosphate ion transmembrane transport"/>
    <property type="evidence" value="ECO:0007669"/>
    <property type="project" value="TreeGrafter"/>
</dbReference>
<feature type="transmembrane region" description="Helical" evidence="6">
    <location>
        <begin position="385"/>
        <end position="406"/>
    </location>
</feature>
<evidence type="ECO:0000256" key="4">
    <source>
        <dbReference type="ARBA" id="ARBA00022989"/>
    </source>
</evidence>
<name>A0A1J5MU64_9BACT</name>
<dbReference type="Proteomes" id="UP000181901">
    <property type="component" value="Unassembled WGS sequence"/>
</dbReference>
<feature type="transmembrane region" description="Helical" evidence="6">
    <location>
        <begin position="84"/>
        <end position="103"/>
    </location>
</feature>
<feature type="transmembrane region" description="Helical" evidence="6">
    <location>
        <begin position="259"/>
        <end position="282"/>
    </location>
</feature>
<feature type="transmembrane region" description="Helical" evidence="6">
    <location>
        <begin position="45"/>
        <end position="64"/>
    </location>
</feature>
<evidence type="ECO:0000313" key="8">
    <source>
        <dbReference type="Proteomes" id="UP000181901"/>
    </source>
</evidence>
<feature type="transmembrane region" description="Helical" evidence="6">
    <location>
        <begin position="179"/>
        <end position="197"/>
    </location>
</feature>
<feature type="transmembrane region" description="Helical" evidence="6">
    <location>
        <begin position="334"/>
        <end position="352"/>
    </location>
</feature>
<dbReference type="InterPro" id="IPR001204">
    <property type="entry name" value="Phos_transporter"/>
</dbReference>
<dbReference type="RefSeq" id="WP_071544922.1">
    <property type="nucleotide sequence ID" value="NZ_LKAQ01000004.1"/>
</dbReference>
<comment type="caution">
    <text evidence="7">The sequence shown here is derived from an EMBL/GenBank/DDBJ whole genome shotgun (WGS) entry which is preliminary data.</text>
</comment>
<feature type="transmembrane region" description="Helical" evidence="6">
    <location>
        <begin position="115"/>
        <end position="135"/>
    </location>
</feature>
<reference evidence="7 8" key="1">
    <citation type="submission" date="2015-09" db="EMBL/GenBank/DDBJ databases">
        <title>Genome of Desulfovibrio dechloracetivorans BerOc1, a mercury methylating strain isolated from highly hydrocarbons and metals contaminated coastal sediments.</title>
        <authorList>
            <person name="Goni Urriza M."/>
            <person name="Gassie C."/>
            <person name="Bouchez O."/>
            <person name="Klopp C."/>
            <person name="Ranchou-Peyruse A."/>
            <person name="Remy G."/>
        </authorList>
    </citation>
    <scope>NUCLEOTIDE SEQUENCE [LARGE SCALE GENOMIC DNA]</scope>
    <source>
        <strain evidence="7 8">BerOc1</strain>
    </source>
</reference>
<gene>
    <name evidence="7" type="primary">pitA</name>
    <name evidence="7" type="ORF">BerOc1_01329</name>
</gene>
<comment type="subcellular location">
    <subcellularLocation>
        <location evidence="1 6">Membrane</location>
        <topology evidence="1 6">Multi-pass membrane protein</topology>
    </subcellularLocation>
</comment>
<sequence>MDIYDLFLYMSVGAGFLMAFNLGANDVANSMASAVGARAITVKQAVFIAGILNFVGAVFLGSHVTATISKGIINPEVIADPKLIMIGMFASLLAAGLWVLVATLTSLPVSSTHSIVGAITGFGLVAGGPDVVNWLKMGGIVLSWIISPFFAAGIAYFIFTHIRRYILFQRHFIQQAKKWAPIWVAVTLSMISLSFLYKTPAGKALGLHWLTSLGIAAALSFAAWAAARRFVARFVLDEEEGAEGVERIFRKMQVGTSCYVALSQGANDVANAIGPVAAIYLIAKEHMLLAKAEVPWPMLVLGGLGIAVGIAVLGHKVMATVGEKITTLTNTRGFAVDFGAASTVLVASNLGLPVSTTHAAVGGVVGVGLARGFSAVDFRVLLRIVAYWVATVPIAALTSIVIFVLLKWLCYG</sequence>
<keyword evidence="6" id="KW-0592">Phosphate transport</keyword>